<accession>A0A2K1K2E9</accession>
<proteinExistence type="predicted"/>
<protein>
    <submittedName>
        <fullName evidence="1 2">Uncharacterized protein</fullName>
    </submittedName>
</protein>
<dbReference type="EMBL" id="ABEU02000009">
    <property type="protein sequence ID" value="PNR47954.1"/>
    <property type="molecule type" value="Genomic_DNA"/>
</dbReference>
<name>A0A2K1K2E9_PHYPA</name>
<dbReference type="InParanoid" id="A0A2K1K2E9"/>
<sequence length="69" mass="7335">MTPPTLVSTVPRLTTTPSINASDLSGSNRILSEDLRIHSGGARRTRFNATPMSPPAINSTLTHMTVCVS</sequence>
<dbReference type="Gramene" id="Pp3c9_7929V3.1">
    <property type="protein sequence ID" value="PAC:32913059.CDS.1"/>
    <property type="gene ID" value="Pp3c9_7929"/>
</dbReference>
<evidence type="ECO:0000313" key="1">
    <source>
        <dbReference type="EMBL" id="PNR47954.1"/>
    </source>
</evidence>
<dbReference type="AlphaFoldDB" id="A0A2K1K2E9"/>
<reference evidence="1 3" key="1">
    <citation type="journal article" date="2008" name="Science">
        <title>The Physcomitrella genome reveals evolutionary insights into the conquest of land by plants.</title>
        <authorList>
            <person name="Rensing S."/>
            <person name="Lang D."/>
            <person name="Zimmer A."/>
            <person name="Terry A."/>
            <person name="Salamov A."/>
            <person name="Shapiro H."/>
            <person name="Nishiyama T."/>
            <person name="Perroud P.-F."/>
            <person name="Lindquist E."/>
            <person name="Kamisugi Y."/>
            <person name="Tanahashi T."/>
            <person name="Sakakibara K."/>
            <person name="Fujita T."/>
            <person name="Oishi K."/>
            <person name="Shin-I T."/>
            <person name="Kuroki Y."/>
            <person name="Toyoda A."/>
            <person name="Suzuki Y."/>
            <person name="Hashimoto A."/>
            <person name="Yamaguchi K."/>
            <person name="Sugano A."/>
            <person name="Kohara Y."/>
            <person name="Fujiyama A."/>
            <person name="Anterola A."/>
            <person name="Aoki S."/>
            <person name="Ashton N."/>
            <person name="Barbazuk W.B."/>
            <person name="Barker E."/>
            <person name="Bennetzen J."/>
            <person name="Bezanilla M."/>
            <person name="Blankenship R."/>
            <person name="Cho S.H."/>
            <person name="Dutcher S."/>
            <person name="Estelle M."/>
            <person name="Fawcett J.A."/>
            <person name="Gundlach H."/>
            <person name="Hanada K."/>
            <person name="Heyl A."/>
            <person name="Hicks K.A."/>
            <person name="Hugh J."/>
            <person name="Lohr M."/>
            <person name="Mayer K."/>
            <person name="Melkozernov A."/>
            <person name="Murata T."/>
            <person name="Nelson D."/>
            <person name="Pils B."/>
            <person name="Prigge M."/>
            <person name="Reiss B."/>
            <person name="Renner T."/>
            <person name="Rombauts S."/>
            <person name="Rushton P."/>
            <person name="Sanderfoot A."/>
            <person name="Schween G."/>
            <person name="Shiu S.-H."/>
            <person name="Stueber K."/>
            <person name="Theodoulou F.L."/>
            <person name="Tu H."/>
            <person name="Van de Peer Y."/>
            <person name="Verrier P.J."/>
            <person name="Waters E."/>
            <person name="Wood A."/>
            <person name="Yang L."/>
            <person name="Cove D."/>
            <person name="Cuming A."/>
            <person name="Hasebe M."/>
            <person name="Lucas S."/>
            <person name="Mishler D.B."/>
            <person name="Reski R."/>
            <person name="Grigoriev I."/>
            <person name="Quatrano R.S."/>
            <person name="Boore J.L."/>
        </authorList>
    </citation>
    <scope>NUCLEOTIDE SEQUENCE [LARGE SCALE GENOMIC DNA]</scope>
    <source>
        <strain evidence="2 3">cv. Gransden 2004</strain>
    </source>
</reference>
<reference evidence="2" key="3">
    <citation type="submission" date="2020-12" db="UniProtKB">
        <authorList>
            <consortium name="EnsemblPlants"/>
        </authorList>
    </citation>
    <scope>IDENTIFICATION</scope>
</reference>
<gene>
    <name evidence="1" type="ORF">PHYPA_012427</name>
</gene>
<keyword evidence="3" id="KW-1185">Reference proteome</keyword>
<evidence type="ECO:0000313" key="3">
    <source>
        <dbReference type="Proteomes" id="UP000006727"/>
    </source>
</evidence>
<dbReference type="Proteomes" id="UP000006727">
    <property type="component" value="Chromosome 9"/>
</dbReference>
<dbReference type="EnsemblPlants" id="Pp3c9_7929V3.1">
    <property type="protein sequence ID" value="PAC:32913059.CDS.1"/>
    <property type="gene ID" value="Pp3c9_7929"/>
</dbReference>
<organism evidence="1">
    <name type="scientific">Physcomitrium patens</name>
    <name type="common">Spreading-leaved earth moss</name>
    <name type="synonym">Physcomitrella patens</name>
    <dbReference type="NCBI Taxonomy" id="3218"/>
    <lineage>
        <taxon>Eukaryota</taxon>
        <taxon>Viridiplantae</taxon>
        <taxon>Streptophyta</taxon>
        <taxon>Embryophyta</taxon>
        <taxon>Bryophyta</taxon>
        <taxon>Bryophytina</taxon>
        <taxon>Bryopsida</taxon>
        <taxon>Funariidae</taxon>
        <taxon>Funariales</taxon>
        <taxon>Funariaceae</taxon>
        <taxon>Physcomitrium</taxon>
    </lineage>
</organism>
<reference evidence="1 3" key="2">
    <citation type="journal article" date="2018" name="Plant J.">
        <title>The Physcomitrella patens chromosome-scale assembly reveals moss genome structure and evolution.</title>
        <authorList>
            <person name="Lang D."/>
            <person name="Ullrich K.K."/>
            <person name="Murat F."/>
            <person name="Fuchs J."/>
            <person name="Jenkins J."/>
            <person name="Haas F.B."/>
            <person name="Piednoel M."/>
            <person name="Gundlach H."/>
            <person name="Van Bel M."/>
            <person name="Meyberg R."/>
            <person name="Vives C."/>
            <person name="Morata J."/>
            <person name="Symeonidi A."/>
            <person name="Hiss M."/>
            <person name="Muchero W."/>
            <person name="Kamisugi Y."/>
            <person name="Saleh O."/>
            <person name="Blanc G."/>
            <person name="Decker E.L."/>
            <person name="van Gessel N."/>
            <person name="Grimwood J."/>
            <person name="Hayes R.D."/>
            <person name="Graham S.W."/>
            <person name="Gunter L.E."/>
            <person name="McDaniel S.F."/>
            <person name="Hoernstein S.N.W."/>
            <person name="Larsson A."/>
            <person name="Li F.W."/>
            <person name="Perroud P.F."/>
            <person name="Phillips J."/>
            <person name="Ranjan P."/>
            <person name="Rokshar D.S."/>
            <person name="Rothfels C.J."/>
            <person name="Schneider L."/>
            <person name="Shu S."/>
            <person name="Stevenson D.W."/>
            <person name="Thummler F."/>
            <person name="Tillich M."/>
            <person name="Villarreal Aguilar J.C."/>
            <person name="Widiez T."/>
            <person name="Wong G.K."/>
            <person name="Wymore A."/>
            <person name="Zhang Y."/>
            <person name="Zimmer A.D."/>
            <person name="Quatrano R.S."/>
            <person name="Mayer K.F.X."/>
            <person name="Goodstein D."/>
            <person name="Casacuberta J.M."/>
            <person name="Vandepoele K."/>
            <person name="Reski R."/>
            <person name="Cuming A.C."/>
            <person name="Tuskan G.A."/>
            <person name="Maumus F."/>
            <person name="Salse J."/>
            <person name="Schmutz J."/>
            <person name="Rensing S.A."/>
        </authorList>
    </citation>
    <scope>NUCLEOTIDE SEQUENCE [LARGE SCALE GENOMIC DNA]</scope>
    <source>
        <strain evidence="2 3">cv. Gransden 2004</strain>
    </source>
</reference>
<evidence type="ECO:0000313" key="2">
    <source>
        <dbReference type="EnsemblPlants" id="PAC:32913059.CDS.1"/>
    </source>
</evidence>